<dbReference type="AlphaFoldDB" id="A0AAD7HXQ3"/>
<accession>A0AAD7HXQ3</accession>
<organism evidence="1 2">
    <name type="scientific">Mycena metata</name>
    <dbReference type="NCBI Taxonomy" id="1033252"/>
    <lineage>
        <taxon>Eukaryota</taxon>
        <taxon>Fungi</taxon>
        <taxon>Dikarya</taxon>
        <taxon>Basidiomycota</taxon>
        <taxon>Agaricomycotina</taxon>
        <taxon>Agaricomycetes</taxon>
        <taxon>Agaricomycetidae</taxon>
        <taxon>Agaricales</taxon>
        <taxon>Marasmiineae</taxon>
        <taxon>Mycenaceae</taxon>
        <taxon>Mycena</taxon>
    </lineage>
</organism>
<gene>
    <name evidence="1" type="ORF">B0H16DRAFT_1329730</name>
</gene>
<feature type="non-terminal residue" evidence="1">
    <location>
        <position position="130"/>
    </location>
</feature>
<comment type="caution">
    <text evidence="1">The sequence shown here is derived from an EMBL/GenBank/DDBJ whole genome shotgun (WGS) entry which is preliminary data.</text>
</comment>
<dbReference type="EMBL" id="JARKIB010000157">
    <property type="protein sequence ID" value="KAJ7730811.1"/>
    <property type="molecule type" value="Genomic_DNA"/>
</dbReference>
<evidence type="ECO:0000313" key="1">
    <source>
        <dbReference type="EMBL" id="KAJ7730811.1"/>
    </source>
</evidence>
<dbReference type="Proteomes" id="UP001215598">
    <property type="component" value="Unassembled WGS sequence"/>
</dbReference>
<name>A0AAD7HXQ3_9AGAR</name>
<reference evidence="1" key="1">
    <citation type="submission" date="2023-03" db="EMBL/GenBank/DDBJ databases">
        <title>Massive genome expansion in bonnet fungi (Mycena s.s.) driven by repeated elements and novel gene families across ecological guilds.</title>
        <authorList>
            <consortium name="Lawrence Berkeley National Laboratory"/>
            <person name="Harder C.B."/>
            <person name="Miyauchi S."/>
            <person name="Viragh M."/>
            <person name="Kuo A."/>
            <person name="Thoen E."/>
            <person name="Andreopoulos B."/>
            <person name="Lu D."/>
            <person name="Skrede I."/>
            <person name="Drula E."/>
            <person name="Henrissat B."/>
            <person name="Morin E."/>
            <person name="Kohler A."/>
            <person name="Barry K."/>
            <person name="LaButti K."/>
            <person name="Morin E."/>
            <person name="Salamov A."/>
            <person name="Lipzen A."/>
            <person name="Mereny Z."/>
            <person name="Hegedus B."/>
            <person name="Baldrian P."/>
            <person name="Stursova M."/>
            <person name="Weitz H."/>
            <person name="Taylor A."/>
            <person name="Grigoriev I.V."/>
            <person name="Nagy L.G."/>
            <person name="Martin F."/>
            <person name="Kauserud H."/>
        </authorList>
    </citation>
    <scope>NUCLEOTIDE SEQUENCE</scope>
    <source>
        <strain evidence="1">CBHHK182m</strain>
    </source>
</reference>
<sequence>MSSSLNEVRAKIDELSADRELHKQVLADLDRGLSIARRELNAILDPMVKLPLEIWSEIFMLSFDNCPYFPGVNEGPLLLLRVSHLWTHIALSTPALWAAFRSTDVDGANFRKVFDIWVGRAGTSPLSLSL</sequence>
<keyword evidence="2" id="KW-1185">Reference proteome</keyword>
<evidence type="ECO:0008006" key="3">
    <source>
        <dbReference type="Google" id="ProtNLM"/>
    </source>
</evidence>
<protein>
    <recommendedName>
        <fullName evidence="3">F-box domain-containing protein</fullName>
    </recommendedName>
</protein>
<proteinExistence type="predicted"/>
<evidence type="ECO:0000313" key="2">
    <source>
        <dbReference type="Proteomes" id="UP001215598"/>
    </source>
</evidence>